<feature type="signal peptide" evidence="1">
    <location>
        <begin position="1"/>
        <end position="19"/>
    </location>
</feature>
<keyword evidence="3" id="KW-1185">Reference proteome</keyword>
<proteinExistence type="predicted"/>
<dbReference type="Gramene" id="CDY60428">
    <property type="protein sequence ID" value="CDY60428"/>
    <property type="gene ID" value="GSBRNA2T00029594001"/>
</dbReference>
<evidence type="ECO:0000313" key="2">
    <source>
        <dbReference type="EMBL" id="CDY60428.1"/>
    </source>
</evidence>
<evidence type="ECO:0000313" key="3">
    <source>
        <dbReference type="Proteomes" id="UP000028999"/>
    </source>
</evidence>
<dbReference type="AlphaFoldDB" id="A0A078J3F5"/>
<gene>
    <name evidence="2" type="primary">BnaCnng36300D</name>
    <name evidence="2" type="ORF">GSBRNA2T00029594001</name>
</gene>
<organism evidence="2 3">
    <name type="scientific">Brassica napus</name>
    <name type="common">Rape</name>
    <dbReference type="NCBI Taxonomy" id="3708"/>
    <lineage>
        <taxon>Eukaryota</taxon>
        <taxon>Viridiplantae</taxon>
        <taxon>Streptophyta</taxon>
        <taxon>Embryophyta</taxon>
        <taxon>Tracheophyta</taxon>
        <taxon>Spermatophyta</taxon>
        <taxon>Magnoliopsida</taxon>
        <taxon>eudicotyledons</taxon>
        <taxon>Gunneridae</taxon>
        <taxon>Pentapetalae</taxon>
        <taxon>rosids</taxon>
        <taxon>malvids</taxon>
        <taxon>Brassicales</taxon>
        <taxon>Brassicaceae</taxon>
        <taxon>Brassiceae</taxon>
        <taxon>Brassica</taxon>
    </lineage>
</organism>
<sequence length="49" mass="5520">MAITVASLLTLFLLTPSLSVDESGLPKFSFSCSWKLRNQWERFVRTGSV</sequence>
<dbReference type="PaxDb" id="3708-A0A078J3F5"/>
<keyword evidence="1" id="KW-0732">Signal</keyword>
<name>A0A078J3F5_BRANA</name>
<reference evidence="2 3" key="1">
    <citation type="journal article" date="2014" name="Science">
        <title>Plant genetics. Early allopolyploid evolution in the post-Neolithic Brassica napus oilseed genome.</title>
        <authorList>
            <person name="Chalhoub B."/>
            <person name="Denoeud F."/>
            <person name="Liu S."/>
            <person name="Parkin I.A."/>
            <person name="Tang H."/>
            <person name="Wang X."/>
            <person name="Chiquet J."/>
            <person name="Belcram H."/>
            <person name="Tong C."/>
            <person name="Samans B."/>
            <person name="Correa M."/>
            <person name="Da Silva C."/>
            <person name="Just J."/>
            <person name="Falentin C."/>
            <person name="Koh C.S."/>
            <person name="Le Clainche I."/>
            <person name="Bernard M."/>
            <person name="Bento P."/>
            <person name="Noel B."/>
            <person name="Labadie K."/>
            <person name="Alberti A."/>
            <person name="Charles M."/>
            <person name="Arnaud D."/>
            <person name="Guo H."/>
            <person name="Daviaud C."/>
            <person name="Alamery S."/>
            <person name="Jabbari K."/>
            <person name="Zhao M."/>
            <person name="Edger P.P."/>
            <person name="Chelaifa H."/>
            <person name="Tack D."/>
            <person name="Lassalle G."/>
            <person name="Mestiri I."/>
            <person name="Schnel N."/>
            <person name="Le Paslier M.C."/>
            <person name="Fan G."/>
            <person name="Renault V."/>
            <person name="Bayer P.E."/>
            <person name="Golicz A.A."/>
            <person name="Manoli S."/>
            <person name="Lee T.H."/>
            <person name="Thi V.H."/>
            <person name="Chalabi S."/>
            <person name="Hu Q."/>
            <person name="Fan C."/>
            <person name="Tollenaere R."/>
            <person name="Lu Y."/>
            <person name="Battail C."/>
            <person name="Shen J."/>
            <person name="Sidebottom C.H."/>
            <person name="Wang X."/>
            <person name="Canaguier A."/>
            <person name="Chauveau A."/>
            <person name="Berard A."/>
            <person name="Deniot G."/>
            <person name="Guan M."/>
            <person name="Liu Z."/>
            <person name="Sun F."/>
            <person name="Lim Y.P."/>
            <person name="Lyons E."/>
            <person name="Town C.D."/>
            <person name="Bancroft I."/>
            <person name="Wang X."/>
            <person name="Meng J."/>
            <person name="Ma J."/>
            <person name="Pires J.C."/>
            <person name="King G.J."/>
            <person name="Brunel D."/>
            <person name="Delourme R."/>
            <person name="Renard M."/>
            <person name="Aury J.M."/>
            <person name="Adams K.L."/>
            <person name="Batley J."/>
            <person name="Snowdon R.J."/>
            <person name="Tost J."/>
            <person name="Edwards D."/>
            <person name="Zhou Y."/>
            <person name="Hua W."/>
            <person name="Sharpe A.G."/>
            <person name="Paterson A.H."/>
            <person name="Guan C."/>
            <person name="Wincker P."/>
        </authorList>
    </citation>
    <scope>NUCLEOTIDE SEQUENCE [LARGE SCALE GENOMIC DNA]</scope>
    <source>
        <strain evidence="3">cv. Darmor-bzh</strain>
    </source>
</reference>
<feature type="chain" id="PRO_5001738859" evidence="1">
    <location>
        <begin position="20"/>
        <end position="49"/>
    </location>
</feature>
<dbReference type="Proteomes" id="UP000028999">
    <property type="component" value="Unassembled WGS sequence"/>
</dbReference>
<dbReference type="EMBL" id="LK033879">
    <property type="protein sequence ID" value="CDY60428.1"/>
    <property type="molecule type" value="Genomic_DNA"/>
</dbReference>
<evidence type="ECO:0000256" key="1">
    <source>
        <dbReference type="SAM" id="SignalP"/>
    </source>
</evidence>
<protein>
    <submittedName>
        <fullName evidence="2">BnaCnng36300D protein</fullName>
    </submittedName>
</protein>
<accession>A0A078J3F5</accession>